<protein>
    <submittedName>
        <fullName evidence="6">Transcriptional regulatory protein</fullName>
    </submittedName>
</protein>
<organism evidence="6 7">
    <name type="scientific">Caballeronia sordidicola</name>
    <name type="common">Burkholderia sordidicola</name>
    <dbReference type="NCBI Taxonomy" id="196367"/>
    <lineage>
        <taxon>Bacteria</taxon>
        <taxon>Pseudomonadati</taxon>
        <taxon>Pseudomonadota</taxon>
        <taxon>Betaproteobacteria</taxon>
        <taxon>Burkholderiales</taxon>
        <taxon>Burkholderiaceae</taxon>
        <taxon>Caballeronia</taxon>
    </lineage>
</organism>
<dbReference type="EMBL" id="MTHB01000234">
    <property type="protein sequence ID" value="OXC74015.1"/>
    <property type="molecule type" value="Genomic_DNA"/>
</dbReference>
<dbReference type="PROSITE" id="PS50931">
    <property type="entry name" value="HTH_LYSR"/>
    <property type="match status" value="1"/>
</dbReference>
<evidence type="ECO:0000256" key="2">
    <source>
        <dbReference type="ARBA" id="ARBA00023015"/>
    </source>
</evidence>
<accession>A0A226WS60</accession>
<evidence type="ECO:0000313" key="6">
    <source>
        <dbReference type="EMBL" id="OXC74015.1"/>
    </source>
</evidence>
<keyword evidence="4" id="KW-0804">Transcription</keyword>
<reference evidence="7" key="1">
    <citation type="submission" date="2017-01" db="EMBL/GenBank/DDBJ databases">
        <title>Genome Analysis of Deinococcus marmoris KOPRI26562.</title>
        <authorList>
            <person name="Kim J.H."/>
            <person name="Oh H.-M."/>
        </authorList>
    </citation>
    <scope>NUCLEOTIDE SEQUENCE [LARGE SCALE GENOMIC DNA]</scope>
    <source>
        <strain evidence="7">PAMC 26633</strain>
    </source>
</reference>
<dbReference type="Pfam" id="PF00126">
    <property type="entry name" value="HTH_1"/>
    <property type="match status" value="1"/>
</dbReference>
<dbReference type="InterPro" id="IPR036390">
    <property type="entry name" value="WH_DNA-bd_sf"/>
</dbReference>
<feature type="domain" description="HTH lysR-type" evidence="5">
    <location>
        <begin position="1"/>
        <end position="58"/>
    </location>
</feature>
<proteinExistence type="inferred from homology"/>
<comment type="caution">
    <text evidence="6">The sequence shown here is derived from an EMBL/GenBank/DDBJ whole genome shotgun (WGS) entry which is preliminary data.</text>
</comment>
<dbReference type="Gene3D" id="3.40.190.10">
    <property type="entry name" value="Periplasmic binding protein-like II"/>
    <property type="match status" value="2"/>
</dbReference>
<dbReference type="Gene3D" id="1.10.10.10">
    <property type="entry name" value="Winged helix-like DNA-binding domain superfamily/Winged helix DNA-binding domain"/>
    <property type="match status" value="1"/>
</dbReference>
<evidence type="ECO:0000256" key="4">
    <source>
        <dbReference type="ARBA" id="ARBA00023163"/>
    </source>
</evidence>
<dbReference type="InterPro" id="IPR000847">
    <property type="entry name" value="LysR_HTH_N"/>
</dbReference>
<dbReference type="CDD" id="cd05466">
    <property type="entry name" value="PBP2_LTTR_substrate"/>
    <property type="match status" value="1"/>
</dbReference>
<gene>
    <name evidence="6" type="ORF">BSU04_34650</name>
</gene>
<comment type="similarity">
    <text evidence="1">Belongs to the LysR transcriptional regulatory family.</text>
</comment>
<dbReference type="Pfam" id="PF03466">
    <property type="entry name" value="LysR_substrate"/>
    <property type="match status" value="1"/>
</dbReference>
<dbReference type="AlphaFoldDB" id="A0A226WS60"/>
<dbReference type="GO" id="GO:0003677">
    <property type="term" value="F:DNA binding"/>
    <property type="evidence" value="ECO:0007669"/>
    <property type="project" value="UniProtKB-KW"/>
</dbReference>
<dbReference type="InterPro" id="IPR036388">
    <property type="entry name" value="WH-like_DNA-bd_sf"/>
</dbReference>
<dbReference type="GO" id="GO:0005829">
    <property type="term" value="C:cytosol"/>
    <property type="evidence" value="ECO:0007669"/>
    <property type="project" value="TreeGrafter"/>
</dbReference>
<dbReference type="InterPro" id="IPR005119">
    <property type="entry name" value="LysR_subst-bd"/>
</dbReference>
<evidence type="ECO:0000256" key="3">
    <source>
        <dbReference type="ARBA" id="ARBA00023125"/>
    </source>
</evidence>
<keyword evidence="3" id="KW-0238">DNA-binding</keyword>
<dbReference type="PRINTS" id="PR00039">
    <property type="entry name" value="HTHLYSR"/>
</dbReference>
<dbReference type="GO" id="GO:0003700">
    <property type="term" value="F:DNA-binding transcription factor activity"/>
    <property type="evidence" value="ECO:0007669"/>
    <property type="project" value="InterPro"/>
</dbReference>
<dbReference type="InterPro" id="IPR050950">
    <property type="entry name" value="HTH-type_LysR_regulators"/>
</dbReference>
<dbReference type="OrthoDB" id="9815174at2"/>
<evidence type="ECO:0000259" key="5">
    <source>
        <dbReference type="PROSITE" id="PS50931"/>
    </source>
</evidence>
<dbReference type="Proteomes" id="UP000214720">
    <property type="component" value="Unassembled WGS sequence"/>
</dbReference>
<name>A0A226WS60_CABSO</name>
<evidence type="ECO:0000313" key="7">
    <source>
        <dbReference type="Proteomes" id="UP000214720"/>
    </source>
</evidence>
<evidence type="ECO:0000256" key="1">
    <source>
        <dbReference type="ARBA" id="ARBA00009437"/>
    </source>
</evidence>
<keyword evidence="2" id="KW-0805">Transcription regulation</keyword>
<dbReference type="PANTHER" id="PTHR30419">
    <property type="entry name" value="HTH-TYPE TRANSCRIPTIONAL REGULATOR YBHD"/>
    <property type="match status" value="1"/>
</dbReference>
<dbReference type="SUPFAM" id="SSF46785">
    <property type="entry name" value="Winged helix' DNA-binding domain"/>
    <property type="match status" value="1"/>
</dbReference>
<dbReference type="RefSeq" id="WP_089164475.1">
    <property type="nucleotide sequence ID" value="NZ_MTHB01000234.1"/>
</dbReference>
<dbReference type="eggNOG" id="COG0583">
    <property type="taxonomic scope" value="Bacteria"/>
</dbReference>
<dbReference type="SUPFAM" id="SSF53850">
    <property type="entry name" value="Periplasmic binding protein-like II"/>
    <property type="match status" value="1"/>
</dbReference>
<sequence>MLFEDLKTLVAVLDHNSLTRAADVLSLTQSAISRRIQHLEAVLGAELLDRNSKPPQATALARRIYEQAVPLMRSVNQLLEIPREEAVPSGTFRLGLSQVVAEIVLFDAVMRLKAAFPALEVQSHTEWSTGLLQQVSLGKLDAATLLLPSPSTLPANVAGRFITTLEVLVVQSKRRPVVERRSTIKALAEQDWILNPLGCGYRAALERAMQAAGRELRLSVDTHGTEMQLKLIAAGLGLGLVPRSVLRRSDSYAELSVVDVKDFSLSLDIWLIHAVQLGNLKSAASVFGDAVAEGFPSAAAGRSR</sequence>